<dbReference type="InterPro" id="IPR005814">
    <property type="entry name" value="Aminotrans_3"/>
</dbReference>
<comment type="caution">
    <text evidence="5">The sequence shown here is derived from an EMBL/GenBank/DDBJ whole genome shotgun (WGS) entry which is preliminary data.</text>
</comment>
<gene>
    <name evidence="5" type="ORF">GJJ18_23765</name>
</gene>
<evidence type="ECO:0000256" key="4">
    <source>
        <dbReference type="RuleBase" id="RU003560"/>
    </source>
</evidence>
<keyword evidence="3 4" id="KW-0663">Pyridoxal phosphate</keyword>
<protein>
    <submittedName>
        <fullName evidence="5">Aminotransferase class III-fold pyridoxal phosphate-dependent enzyme</fullName>
    </submittedName>
</protein>
<evidence type="ECO:0000256" key="1">
    <source>
        <dbReference type="ARBA" id="ARBA00001933"/>
    </source>
</evidence>
<comment type="similarity">
    <text evidence="2 4">Belongs to the class-III pyridoxal-phosphate-dependent aminotransferase family.</text>
</comment>
<dbReference type="Gene3D" id="3.90.1150.10">
    <property type="entry name" value="Aspartate Aminotransferase, domain 1"/>
    <property type="match status" value="1"/>
</dbReference>
<dbReference type="InterPro" id="IPR049704">
    <property type="entry name" value="Aminotrans_3_PPA_site"/>
</dbReference>
<dbReference type="InterPro" id="IPR015421">
    <property type="entry name" value="PyrdxlP-dep_Trfase_major"/>
</dbReference>
<keyword evidence="5" id="KW-0032">Aminotransferase</keyword>
<dbReference type="AlphaFoldDB" id="A0A9J6S5Q2"/>
<dbReference type="GO" id="GO:0008483">
    <property type="term" value="F:transaminase activity"/>
    <property type="evidence" value="ECO:0007669"/>
    <property type="project" value="UniProtKB-KW"/>
</dbReference>
<name>A0A9J6S5Q2_KLEPN</name>
<dbReference type="PANTHER" id="PTHR43094">
    <property type="entry name" value="AMINOTRANSFERASE"/>
    <property type="match status" value="1"/>
</dbReference>
<sequence>MTDNKNWLTRDSQVLQHPSQYNSGERILLVRGQGAHLWDDTGKQYIDVHAGAWLAQIGHGRQEVADIASRQMSTLAHFTIAWDFSNLPTIELAERLIARAPNNIGKVRLMSSGSEADDEALQLSRLYHYRRGEPHRRKILVHKGAFHGRTYAGAELAGGRQGIGGGEPEIIQLTPVRPYHPELYQGQALTDFCVQELEEAIRAHGAENIAAMFAELIVGPGGVISPPDDYWPRMRSVLEQHGILLVADEVVTAFGRAGSWFTSHDYNLEPDIIVLGKGIASGYMPLAALLLDKDLAEVVAGTDSGGSFAGHLVAAAVASANIDILTREDLIPQGRARGQQFHEALNPLLDFPVIGEIRSRGALVALELVTDKKSRASLCAKNPDLPAVIRRYARQKGVILGVHGGAITLAPPLVISKEDVSTVSDVIADVVAHINDMKNLVR</sequence>
<evidence type="ECO:0000256" key="2">
    <source>
        <dbReference type="ARBA" id="ARBA00008954"/>
    </source>
</evidence>
<dbReference type="InterPro" id="IPR015424">
    <property type="entry name" value="PyrdxlP-dep_Trfase"/>
</dbReference>
<dbReference type="InterPro" id="IPR015422">
    <property type="entry name" value="PyrdxlP-dep_Trfase_small"/>
</dbReference>
<comment type="cofactor">
    <cofactor evidence="1">
        <name>pyridoxal 5'-phosphate</name>
        <dbReference type="ChEBI" id="CHEBI:597326"/>
    </cofactor>
</comment>
<dbReference type="CDD" id="cd00610">
    <property type="entry name" value="OAT_like"/>
    <property type="match status" value="1"/>
</dbReference>
<dbReference type="PANTHER" id="PTHR43094:SF1">
    <property type="entry name" value="AMINOTRANSFERASE CLASS-III"/>
    <property type="match status" value="1"/>
</dbReference>
<reference evidence="5" key="1">
    <citation type="submission" date="2019-10" db="EMBL/GenBank/DDBJ databases">
        <title>Molecular typing, antibiotic resistance determination and virulence profiling for 36 multidrug-resistant clinical Klebsiella pneumoniae isolates using second- and third-generation sequencing.</title>
        <authorList>
            <person name="Shelenkov A."/>
            <person name="Mikhaylova Y."/>
            <person name="Yanushevich Y."/>
            <person name="Samoilov A."/>
            <person name="Petrova L."/>
            <person name="Fomina V."/>
            <person name="Gusarov V."/>
            <person name="Zamyatin M."/>
            <person name="Shagin D."/>
        </authorList>
    </citation>
    <scope>NUCLEOTIDE SEQUENCE [LARGE SCALE GENOMIC DNA]</scope>
    <source>
        <strain evidence="5">CriePir115</strain>
    </source>
</reference>
<evidence type="ECO:0000313" key="5">
    <source>
        <dbReference type="EMBL" id="MRL38431.1"/>
    </source>
</evidence>
<dbReference type="SUPFAM" id="SSF53383">
    <property type="entry name" value="PLP-dependent transferases"/>
    <property type="match status" value="1"/>
</dbReference>
<accession>A0A9J6S5Q2</accession>
<proteinExistence type="inferred from homology"/>
<organism evidence="5">
    <name type="scientific">Klebsiella pneumoniae</name>
    <dbReference type="NCBI Taxonomy" id="573"/>
    <lineage>
        <taxon>Bacteria</taxon>
        <taxon>Pseudomonadati</taxon>
        <taxon>Pseudomonadota</taxon>
        <taxon>Gammaproteobacteria</taxon>
        <taxon>Enterobacterales</taxon>
        <taxon>Enterobacteriaceae</taxon>
        <taxon>Klebsiella/Raoultella group</taxon>
        <taxon>Klebsiella</taxon>
        <taxon>Klebsiella pneumoniae complex</taxon>
    </lineage>
</organism>
<dbReference type="Gene3D" id="3.40.640.10">
    <property type="entry name" value="Type I PLP-dependent aspartate aminotransferase-like (Major domain)"/>
    <property type="match status" value="1"/>
</dbReference>
<dbReference type="GO" id="GO:0030170">
    <property type="term" value="F:pyridoxal phosphate binding"/>
    <property type="evidence" value="ECO:0007669"/>
    <property type="project" value="InterPro"/>
</dbReference>
<dbReference type="Pfam" id="PF00202">
    <property type="entry name" value="Aminotran_3"/>
    <property type="match status" value="1"/>
</dbReference>
<dbReference type="EMBL" id="WJWF01000033">
    <property type="protein sequence ID" value="MRL38431.1"/>
    <property type="molecule type" value="Genomic_DNA"/>
</dbReference>
<dbReference type="PIRSF" id="PIRSF000521">
    <property type="entry name" value="Transaminase_4ab_Lys_Orn"/>
    <property type="match status" value="1"/>
</dbReference>
<dbReference type="PROSITE" id="PS00600">
    <property type="entry name" value="AA_TRANSFER_CLASS_3"/>
    <property type="match status" value="1"/>
</dbReference>
<evidence type="ECO:0000256" key="3">
    <source>
        <dbReference type="ARBA" id="ARBA00022898"/>
    </source>
</evidence>
<keyword evidence="5" id="KW-0808">Transferase</keyword>